<feature type="transmembrane region" description="Helical" evidence="8">
    <location>
        <begin position="236"/>
        <end position="257"/>
    </location>
</feature>
<evidence type="ECO:0000313" key="10">
    <source>
        <dbReference type="RefSeq" id="XP_004703470.2"/>
    </source>
</evidence>
<evidence type="ECO:0000313" key="9">
    <source>
        <dbReference type="Proteomes" id="UP000694863"/>
    </source>
</evidence>
<evidence type="ECO:0000256" key="1">
    <source>
        <dbReference type="ARBA" id="ARBA00004141"/>
    </source>
</evidence>
<dbReference type="NCBIfam" id="TIGR00841">
    <property type="entry name" value="bass"/>
    <property type="match status" value="1"/>
</dbReference>
<feature type="compositionally biased region" description="Acidic residues" evidence="7">
    <location>
        <begin position="1"/>
        <end position="10"/>
    </location>
</feature>
<comment type="subcellular location">
    <subcellularLocation>
        <location evidence="1">Membrane</location>
        <topology evidence="1">Multi-pass membrane protein</topology>
    </subcellularLocation>
</comment>
<feature type="transmembrane region" description="Helical" evidence="8">
    <location>
        <begin position="74"/>
        <end position="95"/>
    </location>
</feature>
<evidence type="ECO:0000256" key="8">
    <source>
        <dbReference type="SAM" id="Phobius"/>
    </source>
</evidence>
<evidence type="ECO:0000256" key="4">
    <source>
        <dbReference type="ARBA" id="ARBA00022847"/>
    </source>
</evidence>
<dbReference type="Proteomes" id="UP000694863">
    <property type="component" value="Unplaced"/>
</dbReference>
<evidence type="ECO:0000256" key="3">
    <source>
        <dbReference type="ARBA" id="ARBA00022692"/>
    </source>
</evidence>
<dbReference type="InterPro" id="IPR002657">
    <property type="entry name" value="BilAc:Na_symport/Acr3"/>
</dbReference>
<dbReference type="PANTHER" id="PTHR10361">
    <property type="entry name" value="SODIUM-BILE ACID COTRANSPORTER"/>
    <property type="match status" value="1"/>
</dbReference>
<feature type="transmembrane region" description="Helical" evidence="8">
    <location>
        <begin position="205"/>
        <end position="224"/>
    </location>
</feature>
<organism evidence="9 10">
    <name type="scientific">Echinops telfairi</name>
    <name type="common">Lesser hedgehog tenrec</name>
    <dbReference type="NCBI Taxonomy" id="9371"/>
    <lineage>
        <taxon>Eukaryota</taxon>
        <taxon>Metazoa</taxon>
        <taxon>Chordata</taxon>
        <taxon>Craniata</taxon>
        <taxon>Vertebrata</taxon>
        <taxon>Euteleostomi</taxon>
        <taxon>Mammalia</taxon>
        <taxon>Eutheria</taxon>
        <taxon>Afrotheria</taxon>
        <taxon>Tenrecidae</taxon>
        <taxon>Tenrecinae</taxon>
        <taxon>Echinops</taxon>
    </lineage>
</organism>
<comment type="similarity">
    <text evidence="2">Belongs to the bile acid:sodium symporter (BASS) (TC 2.A.28) family.</text>
</comment>
<evidence type="ECO:0000256" key="2">
    <source>
        <dbReference type="ARBA" id="ARBA00006528"/>
    </source>
</evidence>
<keyword evidence="6 8" id="KW-0472">Membrane</keyword>
<dbReference type="RefSeq" id="XP_004703470.2">
    <property type="nucleotide sequence ID" value="XM_004703413.2"/>
</dbReference>
<dbReference type="InterPro" id="IPR004710">
    <property type="entry name" value="Bilac:Na_transpt"/>
</dbReference>
<dbReference type="Pfam" id="PF01758">
    <property type="entry name" value="SBF"/>
    <property type="match status" value="1"/>
</dbReference>
<feature type="transmembrane region" description="Helical" evidence="8">
    <location>
        <begin position="173"/>
        <end position="193"/>
    </location>
</feature>
<keyword evidence="9" id="KW-1185">Reference proteome</keyword>
<feature type="transmembrane region" description="Helical" evidence="8">
    <location>
        <begin position="302"/>
        <end position="320"/>
    </location>
</feature>
<proteinExistence type="inferred from homology"/>
<dbReference type="GeneID" id="101645726"/>
<gene>
    <name evidence="10" type="primary">SLC10A6</name>
</gene>
<protein>
    <submittedName>
        <fullName evidence="10">Solute carrier family 10 member 6</fullName>
    </submittedName>
</protein>
<dbReference type="Gene3D" id="1.20.1530.20">
    <property type="match status" value="1"/>
</dbReference>
<evidence type="ECO:0000256" key="7">
    <source>
        <dbReference type="SAM" id="MobiDB-lite"/>
    </source>
</evidence>
<feature type="transmembrane region" description="Helical" evidence="8">
    <location>
        <begin position="41"/>
        <end position="62"/>
    </location>
</feature>
<feature type="region of interest" description="Disordered" evidence="7">
    <location>
        <begin position="1"/>
        <end position="21"/>
    </location>
</feature>
<keyword evidence="3 8" id="KW-0812">Transmembrane</keyword>
<feature type="transmembrane region" description="Helical" evidence="8">
    <location>
        <begin position="140"/>
        <end position="161"/>
    </location>
</feature>
<sequence length="389" mass="42406">MMLPSGDEEMTANCSSSPACPANSSEEEVQLGPEFHGNLKLVFTVVSAVMVGLIMFSLGCSVEIQKLYSHIRRPWGIAVGLLCQFGLMPLIAYLLATSFSLKPIQAIGVLIMGCCPGGTISNILTFWVDGDMDLSISMTACSTVAALGLMPLCLYCYSWSWNHDQNLTIPYQSIGITLACLTIPVAFGIYVNYRWSEHSKVILKIGAAVGGVLLVLVAVAGLVLSKGAWTSDFKLLIISFIFPKIGHLSGFLLARLARQSWQRSRTISLETGAQNIQMCVTMLQLSFTAEQLGQIFHFPLTYGLFQLIDGFLIVAAYRVYKRALTSRRRNKNPGCAETCRGKKTPSPQESRAVLQGKEETTTVPGPSEAENLLRDQTIPLHVTRGNSLA</sequence>
<keyword evidence="4" id="KW-0813">Transport</keyword>
<dbReference type="InterPro" id="IPR038770">
    <property type="entry name" value="Na+/solute_symporter_sf"/>
</dbReference>
<feature type="compositionally biased region" description="Low complexity" evidence="7">
    <location>
        <begin position="12"/>
        <end position="21"/>
    </location>
</feature>
<reference evidence="10" key="1">
    <citation type="submission" date="2025-08" db="UniProtKB">
        <authorList>
            <consortium name="RefSeq"/>
        </authorList>
    </citation>
    <scope>IDENTIFICATION</scope>
</reference>
<accession>A0ABM0IMH0</accession>
<name>A0ABM0IMH0_ECHTE</name>
<feature type="region of interest" description="Disordered" evidence="7">
    <location>
        <begin position="330"/>
        <end position="376"/>
    </location>
</feature>
<evidence type="ECO:0000256" key="5">
    <source>
        <dbReference type="ARBA" id="ARBA00022989"/>
    </source>
</evidence>
<dbReference type="PANTHER" id="PTHR10361:SF55">
    <property type="entry name" value="SODIUM-DEPENDENT ORGANIC ANION TRANSPORTER"/>
    <property type="match status" value="1"/>
</dbReference>
<keyword evidence="5 8" id="KW-1133">Transmembrane helix</keyword>
<keyword evidence="4" id="KW-0769">Symport</keyword>
<evidence type="ECO:0000256" key="6">
    <source>
        <dbReference type="ARBA" id="ARBA00023136"/>
    </source>
</evidence>
<feature type="transmembrane region" description="Helical" evidence="8">
    <location>
        <begin position="107"/>
        <end position="128"/>
    </location>
</feature>